<organism evidence="1 2">
    <name type="scientific">Flavobacterium aurantiibacter</name>
    <dbReference type="NCBI Taxonomy" id="2023067"/>
    <lineage>
        <taxon>Bacteria</taxon>
        <taxon>Pseudomonadati</taxon>
        <taxon>Bacteroidota</taxon>
        <taxon>Flavobacteriia</taxon>
        <taxon>Flavobacteriales</taxon>
        <taxon>Flavobacteriaceae</taxon>
        <taxon>Flavobacterium</taxon>
    </lineage>
</organism>
<dbReference type="InterPro" id="IPR007815">
    <property type="entry name" value="Emycin_Estase"/>
</dbReference>
<name>A0A255ZFB4_9FLAO</name>
<accession>A0A255ZFB4</accession>
<evidence type="ECO:0000313" key="2">
    <source>
        <dbReference type="Proteomes" id="UP000216035"/>
    </source>
</evidence>
<dbReference type="EMBL" id="NOXX01000225">
    <property type="protein sequence ID" value="OYQ39575.1"/>
    <property type="molecule type" value="Genomic_DNA"/>
</dbReference>
<dbReference type="Pfam" id="PF05139">
    <property type="entry name" value="Erythro_esteras"/>
    <property type="match status" value="1"/>
</dbReference>
<sequence length="125" mass="14419">MGYHLRKFYKNDYYSVGFDFGSGTVIGYIVESKDNSGWKKFTIAEPTSGTYAELLNKAKYDNYFLDLTDLSEKETSFFKSIKKQLILGGPGYNPKRDNLYKKKFSEMYDAIIFIKTISVSDHVID</sequence>
<dbReference type="Proteomes" id="UP000216035">
    <property type="component" value="Unassembled WGS sequence"/>
</dbReference>
<protein>
    <submittedName>
        <fullName evidence="1">Uncharacterized protein</fullName>
    </submittedName>
</protein>
<comment type="caution">
    <text evidence="1">The sequence shown here is derived from an EMBL/GenBank/DDBJ whole genome shotgun (WGS) entry which is preliminary data.</text>
</comment>
<dbReference type="GO" id="GO:0046677">
    <property type="term" value="P:response to antibiotic"/>
    <property type="evidence" value="ECO:0007669"/>
    <property type="project" value="InterPro"/>
</dbReference>
<dbReference type="Gene3D" id="3.40.1660.10">
    <property type="entry name" value="EreA-like (biosynthetic domain)"/>
    <property type="match status" value="1"/>
</dbReference>
<reference evidence="1 2" key="1">
    <citation type="submission" date="2017-07" db="EMBL/GenBank/DDBJ databases">
        <title>Flavobacterium cyanobacteriorum sp. nov., isolated from cyanobacterial aggregates in a eutrophic lake.</title>
        <authorList>
            <person name="Cai H."/>
        </authorList>
    </citation>
    <scope>NUCLEOTIDE SEQUENCE [LARGE SCALE GENOMIC DNA]</scope>
    <source>
        <strain evidence="1 2">TH167</strain>
    </source>
</reference>
<dbReference type="OrthoDB" id="9810066at2"/>
<dbReference type="RefSeq" id="WP_094487448.1">
    <property type="nucleotide sequence ID" value="NZ_NOXX01000225.1"/>
</dbReference>
<gene>
    <name evidence="1" type="ORF">CHX27_14365</name>
</gene>
<keyword evidence="2" id="KW-1185">Reference proteome</keyword>
<proteinExistence type="predicted"/>
<evidence type="ECO:0000313" key="1">
    <source>
        <dbReference type="EMBL" id="OYQ39575.1"/>
    </source>
</evidence>
<dbReference type="AlphaFoldDB" id="A0A255ZFB4"/>
<dbReference type="SUPFAM" id="SSF159501">
    <property type="entry name" value="EreA/ChaN-like"/>
    <property type="match status" value="1"/>
</dbReference>